<dbReference type="PROSITE" id="PS51257">
    <property type="entry name" value="PROKAR_LIPOPROTEIN"/>
    <property type="match status" value="1"/>
</dbReference>
<feature type="region of interest" description="Disordered" evidence="1">
    <location>
        <begin position="214"/>
        <end position="242"/>
    </location>
</feature>
<dbReference type="RefSeq" id="WP_073254728.1">
    <property type="nucleotide sequence ID" value="NZ_FRCS01000002.1"/>
</dbReference>
<evidence type="ECO:0000313" key="2">
    <source>
        <dbReference type="EMBL" id="SHN04027.1"/>
    </source>
</evidence>
<evidence type="ECO:0000313" key="3">
    <source>
        <dbReference type="Proteomes" id="UP000184440"/>
    </source>
</evidence>
<dbReference type="OrthoDB" id="3294168at2"/>
<accession>A0A1M7NJC7</accession>
<keyword evidence="3" id="KW-1185">Reference proteome</keyword>
<evidence type="ECO:0008006" key="4">
    <source>
        <dbReference type="Google" id="ProtNLM"/>
    </source>
</evidence>
<feature type="region of interest" description="Disordered" evidence="1">
    <location>
        <begin position="18"/>
        <end position="40"/>
    </location>
</feature>
<sequence>MRTWLALGLILVVAACGSPEPSPTVTERPRPKPSPTQEQTDLVAALRRTQAAPYRFAVQATLPENEKVKATGAFDTKEQIFTSETTLTSPKNPSSTERIVLGTDAYQREPGDPWVHLDLTRIKKNSLFYFDLTDPTGLSQFAETVTFAKRSGPATYTGRFRPDGETDEPFLPIGAPSLWSSGMRVSPFTITVDDQGWVTAISVELSPSDSPTLTMKTTLSAHGQPLSVSAPDAREADPGVYE</sequence>
<organism evidence="2 3">
    <name type="scientific">Cryptosporangium aurantiacum</name>
    <dbReference type="NCBI Taxonomy" id="134849"/>
    <lineage>
        <taxon>Bacteria</taxon>
        <taxon>Bacillati</taxon>
        <taxon>Actinomycetota</taxon>
        <taxon>Actinomycetes</taxon>
        <taxon>Cryptosporangiales</taxon>
        <taxon>Cryptosporangiaceae</taxon>
        <taxon>Cryptosporangium</taxon>
    </lineage>
</organism>
<proteinExistence type="predicted"/>
<gene>
    <name evidence="2" type="ORF">SAMN05443668_102679</name>
</gene>
<feature type="compositionally biased region" description="Basic and acidic residues" evidence="1">
    <location>
        <begin position="232"/>
        <end position="242"/>
    </location>
</feature>
<evidence type="ECO:0000256" key="1">
    <source>
        <dbReference type="SAM" id="MobiDB-lite"/>
    </source>
</evidence>
<protein>
    <recommendedName>
        <fullName evidence="4">Lipoprotein LprG</fullName>
    </recommendedName>
</protein>
<dbReference type="STRING" id="134849.SAMN05443668_102679"/>
<dbReference type="Proteomes" id="UP000184440">
    <property type="component" value="Unassembled WGS sequence"/>
</dbReference>
<dbReference type="EMBL" id="FRCS01000002">
    <property type="protein sequence ID" value="SHN04027.1"/>
    <property type="molecule type" value="Genomic_DNA"/>
</dbReference>
<dbReference type="AlphaFoldDB" id="A0A1M7NJC7"/>
<reference evidence="2 3" key="1">
    <citation type="submission" date="2016-11" db="EMBL/GenBank/DDBJ databases">
        <authorList>
            <person name="Jaros S."/>
            <person name="Januszkiewicz K."/>
            <person name="Wedrychowicz H."/>
        </authorList>
    </citation>
    <scope>NUCLEOTIDE SEQUENCE [LARGE SCALE GENOMIC DNA]</scope>
    <source>
        <strain evidence="2 3">DSM 46144</strain>
    </source>
</reference>
<name>A0A1M7NJC7_9ACTN</name>
<dbReference type="Gene3D" id="2.50.20.20">
    <property type="match status" value="1"/>
</dbReference>